<gene>
    <name evidence="2" type="ORF">DWG24_17565</name>
</gene>
<name>A0AAE6Z2H7_9GAMM</name>
<dbReference type="Pfam" id="PF13524">
    <property type="entry name" value="Glyco_trans_1_2"/>
    <property type="match status" value="1"/>
</dbReference>
<dbReference type="InterPro" id="IPR055259">
    <property type="entry name" value="YkvP/CgeB_Glyco_trans-like"/>
</dbReference>
<dbReference type="AlphaFoldDB" id="A0AAE6Z2H7"/>
<reference evidence="2 3" key="1">
    <citation type="submission" date="2018-11" db="EMBL/GenBank/DDBJ databases">
        <title>Complete genome sequence of Dickeya zeae strain CE1 infecting Canna edulis Ker-Gawl. in China.</title>
        <authorList>
            <person name="Zhang J."/>
            <person name="Lin B."/>
            <person name="Shen H."/>
            <person name="Jiang S."/>
            <person name="Pu X."/>
            <person name="Sun D."/>
        </authorList>
    </citation>
    <scope>NUCLEOTIDE SEQUENCE [LARGE SCALE GENOMIC DNA]</scope>
    <source>
        <strain evidence="2 3">CE1</strain>
    </source>
</reference>
<proteinExistence type="predicted"/>
<accession>A0AAE6Z2H7</accession>
<sequence length="314" mass="36442">MRAENIEQDIPVSFVGSMGNWNKEFVSFFQRISQDGDLGPKECNFIKDRFFEHITRFKENPYLQLSKDELKYFNLPHFPFEVSMIHLLTCQKRFDVLSELTDLGLKVYGYPHAYSDVLLYSQNIFECFDFEPSVTLSHNTKTYNRSKVSLNLPHAHAKEGFSWRVCDILASNAVLLSCPQPDLLKLSKGYVDLPTYESPAEARDLVIKLLNDPMWRKDLVLGSQQMIDDNCRFEPKFKLIQDAIPGVNMFGDKAGNVEWIDGLSLKYNNKIKLNTLKGINQTRNILIMVLNREISIYHGFKFFMKSFVNLYKAF</sequence>
<protein>
    <submittedName>
        <fullName evidence="2">Glycosyltransferase family 1 protein</fullName>
    </submittedName>
</protein>
<feature type="domain" description="Spore protein YkvP/CgeB glycosyl transferase-like" evidence="1">
    <location>
        <begin position="97"/>
        <end position="220"/>
    </location>
</feature>
<organism evidence="2 3">
    <name type="scientific">Dickeya zeae</name>
    <dbReference type="NCBI Taxonomy" id="204042"/>
    <lineage>
        <taxon>Bacteria</taxon>
        <taxon>Pseudomonadati</taxon>
        <taxon>Pseudomonadota</taxon>
        <taxon>Gammaproteobacteria</taxon>
        <taxon>Enterobacterales</taxon>
        <taxon>Pectobacteriaceae</taxon>
        <taxon>Dickeya</taxon>
    </lineage>
</organism>
<dbReference type="Proteomes" id="UP000500801">
    <property type="component" value="Chromosome"/>
</dbReference>
<dbReference type="EMBL" id="CP033622">
    <property type="protein sequence ID" value="QIZ52423.1"/>
    <property type="molecule type" value="Genomic_DNA"/>
</dbReference>
<evidence type="ECO:0000313" key="3">
    <source>
        <dbReference type="Proteomes" id="UP000500801"/>
    </source>
</evidence>
<evidence type="ECO:0000259" key="1">
    <source>
        <dbReference type="Pfam" id="PF13524"/>
    </source>
</evidence>
<evidence type="ECO:0000313" key="2">
    <source>
        <dbReference type="EMBL" id="QIZ52423.1"/>
    </source>
</evidence>